<dbReference type="PANTHER" id="PTHR11685">
    <property type="entry name" value="RBR FAMILY RING FINGER AND IBR DOMAIN-CONTAINING"/>
    <property type="match status" value="1"/>
</dbReference>
<evidence type="ECO:0000256" key="4">
    <source>
        <dbReference type="ARBA" id="ARBA00022771"/>
    </source>
</evidence>
<dbReference type="InterPro" id="IPR013083">
    <property type="entry name" value="Znf_RING/FYVE/PHD"/>
</dbReference>
<evidence type="ECO:0000259" key="8">
    <source>
        <dbReference type="PROSITE" id="PS50089"/>
    </source>
</evidence>
<evidence type="ECO:0000313" key="10">
    <source>
        <dbReference type="Proteomes" id="UP000006038"/>
    </source>
</evidence>
<keyword evidence="10" id="KW-1185">Reference proteome</keyword>
<feature type="domain" description="RING-type" evidence="8">
    <location>
        <begin position="24"/>
        <end position="71"/>
    </location>
</feature>
<dbReference type="InterPro" id="IPR031127">
    <property type="entry name" value="E3_UB_ligase_RBR"/>
</dbReference>
<keyword evidence="4 6" id="KW-0863">Zinc-finger</keyword>
<evidence type="ECO:0000256" key="6">
    <source>
        <dbReference type="PROSITE-ProRule" id="PRU00175"/>
    </source>
</evidence>
<comment type="function">
    <text evidence="1">Might act as an E3 ubiquitin-protein ligase, or as part of E3 complex, which accepts ubiquitin from specific E2 ubiquitin-conjugating enzymes and then transfers it to substrates.</text>
</comment>
<reference evidence="9" key="1">
    <citation type="journal article" date="2013" name="Nat. Commun.">
        <title>Whole-genome sequencing of Oryza brachyantha reveals mechanisms underlying Oryza genome evolution.</title>
        <authorList>
            <person name="Chen J."/>
            <person name="Huang Q."/>
            <person name="Gao D."/>
            <person name="Wang J."/>
            <person name="Lang Y."/>
            <person name="Liu T."/>
            <person name="Li B."/>
            <person name="Bai Z."/>
            <person name="Luis Goicoechea J."/>
            <person name="Liang C."/>
            <person name="Chen C."/>
            <person name="Zhang W."/>
            <person name="Sun S."/>
            <person name="Liao Y."/>
            <person name="Zhang X."/>
            <person name="Yang L."/>
            <person name="Song C."/>
            <person name="Wang M."/>
            <person name="Shi J."/>
            <person name="Liu G."/>
            <person name="Liu J."/>
            <person name="Zhou H."/>
            <person name="Zhou W."/>
            <person name="Yu Q."/>
            <person name="An N."/>
            <person name="Chen Y."/>
            <person name="Cai Q."/>
            <person name="Wang B."/>
            <person name="Liu B."/>
            <person name="Min J."/>
            <person name="Huang Y."/>
            <person name="Wu H."/>
            <person name="Li Z."/>
            <person name="Zhang Y."/>
            <person name="Yin Y."/>
            <person name="Song W."/>
            <person name="Jiang J."/>
            <person name="Jackson S.A."/>
            <person name="Wing R.A."/>
            <person name="Wang J."/>
            <person name="Chen M."/>
        </authorList>
    </citation>
    <scope>NUCLEOTIDE SEQUENCE [LARGE SCALE GENOMIC DNA]</scope>
    <source>
        <strain evidence="9">cv. IRGC 101232</strain>
    </source>
</reference>
<organism evidence="9">
    <name type="scientific">Oryza brachyantha</name>
    <name type="common">malo sina</name>
    <dbReference type="NCBI Taxonomy" id="4533"/>
    <lineage>
        <taxon>Eukaryota</taxon>
        <taxon>Viridiplantae</taxon>
        <taxon>Streptophyta</taxon>
        <taxon>Embryophyta</taxon>
        <taxon>Tracheophyta</taxon>
        <taxon>Spermatophyta</taxon>
        <taxon>Magnoliopsida</taxon>
        <taxon>Liliopsida</taxon>
        <taxon>Poales</taxon>
        <taxon>Poaceae</taxon>
        <taxon>BOP clade</taxon>
        <taxon>Oryzoideae</taxon>
        <taxon>Oryzeae</taxon>
        <taxon>Oryzinae</taxon>
        <taxon>Oryza</taxon>
    </lineage>
</organism>
<comment type="similarity">
    <text evidence="2">Belongs to the RBR family. Ariadne subfamily.</text>
</comment>
<evidence type="ECO:0000313" key="9">
    <source>
        <dbReference type="EnsemblPlants" id="OB11G18120.1"/>
    </source>
</evidence>
<dbReference type="HOGENOM" id="CLU_077002_0_0_1"/>
<dbReference type="GO" id="GO:0008270">
    <property type="term" value="F:zinc ion binding"/>
    <property type="evidence" value="ECO:0007669"/>
    <property type="project" value="UniProtKB-KW"/>
</dbReference>
<protein>
    <recommendedName>
        <fullName evidence="8">RING-type domain-containing protein</fullName>
    </recommendedName>
</protein>
<sequence length="246" mass="27583">MVIKRERLSSEIDDGSDHTVTFHCAICMEHKPTHSRRFCCGGCPHYFCFSCIVDHIGYRVLGGGDIHVPCPEPGCTIGELAYGKWYEHVTADVRRAWEVAILRDSAMLERCGSCGKFLEGVTMEGMMEGVKDDHHMDPLHSLAAAKGWRSCPRCGMLIELIGGCSIITCRCGCLFCYACAKISPKREDTVLQENQEMEEDDKSLIQESLRKHQEEQQNVRKANLVYKRNVRSKKDMPAGDNGSTSC</sequence>
<evidence type="ECO:0000256" key="2">
    <source>
        <dbReference type="ARBA" id="ARBA00005884"/>
    </source>
</evidence>
<dbReference type="GO" id="GO:0016567">
    <property type="term" value="P:protein ubiquitination"/>
    <property type="evidence" value="ECO:0007669"/>
    <property type="project" value="InterPro"/>
</dbReference>
<dbReference type="STRING" id="4533.J3N7M6"/>
<dbReference type="Gene3D" id="1.20.120.1750">
    <property type="match status" value="1"/>
</dbReference>
<dbReference type="Gene3D" id="3.30.40.10">
    <property type="entry name" value="Zinc/RING finger domain, C3HC4 (zinc finger)"/>
    <property type="match status" value="1"/>
</dbReference>
<dbReference type="GO" id="GO:0004842">
    <property type="term" value="F:ubiquitin-protein transferase activity"/>
    <property type="evidence" value="ECO:0007669"/>
    <property type="project" value="InterPro"/>
</dbReference>
<dbReference type="eggNOG" id="KOG1812">
    <property type="taxonomic scope" value="Eukaryota"/>
</dbReference>
<dbReference type="SUPFAM" id="SSF57850">
    <property type="entry name" value="RING/U-box"/>
    <property type="match status" value="2"/>
</dbReference>
<feature type="compositionally biased region" description="Basic and acidic residues" evidence="7">
    <location>
        <begin position="208"/>
        <end position="218"/>
    </location>
</feature>
<accession>J3N7M6</accession>
<dbReference type="CDD" id="cd22584">
    <property type="entry name" value="Rcat_RBR_unk"/>
    <property type="match status" value="1"/>
</dbReference>
<dbReference type="AlphaFoldDB" id="J3N7M6"/>
<dbReference type="EnsemblPlants" id="OB11G18120.1">
    <property type="protein sequence ID" value="OB11G18120.1"/>
    <property type="gene ID" value="OB11G18120"/>
</dbReference>
<dbReference type="InterPro" id="IPR017907">
    <property type="entry name" value="Znf_RING_CS"/>
</dbReference>
<dbReference type="Proteomes" id="UP000006038">
    <property type="component" value="Chromosome 11"/>
</dbReference>
<keyword evidence="3" id="KW-0479">Metal-binding</keyword>
<evidence type="ECO:0000256" key="1">
    <source>
        <dbReference type="ARBA" id="ARBA00003976"/>
    </source>
</evidence>
<feature type="region of interest" description="Disordered" evidence="7">
    <location>
        <begin position="208"/>
        <end position="246"/>
    </location>
</feature>
<evidence type="ECO:0000256" key="7">
    <source>
        <dbReference type="SAM" id="MobiDB-lite"/>
    </source>
</evidence>
<proteinExistence type="inferred from homology"/>
<dbReference type="InterPro" id="IPR001841">
    <property type="entry name" value="Znf_RING"/>
</dbReference>
<reference evidence="9" key="2">
    <citation type="submission" date="2013-04" db="UniProtKB">
        <authorList>
            <consortium name="EnsemblPlants"/>
        </authorList>
    </citation>
    <scope>IDENTIFICATION</scope>
</reference>
<evidence type="ECO:0000256" key="3">
    <source>
        <dbReference type="ARBA" id="ARBA00022723"/>
    </source>
</evidence>
<dbReference type="Gramene" id="OB11G18120.1">
    <property type="protein sequence ID" value="OB11G18120.1"/>
    <property type="gene ID" value="OB11G18120"/>
</dbReference>
<evidence type="ECO:0000256" key="5">
    <source>
        <dbReference type="ARBA" id="ARBA00022833"/>
    </source>
</evidence>
<dbReference type="PROSITE" id="PS00518">
    <property type="entry name" value="ZF_RING_1"/>
    <property type="match status" value="1"/>
</dbReference>
<keyword evidence="5" id="KW-0862">Zinc</keyword>
<dbReference type="PROSITE" id="PS50089">
    <property type="entry name" value="ZF_RING_2"/>
    <property type="match status" value="1"/>
</dbReference>
<name>J3N7M6_ORYBR</name>